<evidence type="ECO:0000313" key="3">
    <source>
        <dbReference type="EMBL" id="TYJ53643.1"/>
    </source>
</evidence>
<dbReference type="AlphaFoldDB" id="A0A5D3ATZ3"/>
<evidence type="ECO:0000256" key="2">
    <source>
        <dbReference type="SAM" id="SignalP"/>
    </source>
</evidence>
<feature type="chain" id="PRO_5022930898" evidence="2">
    <location>
        <begin position="31"/>
        <end position="271"/>
    </location>
</feature>
<feature type="region of interest" description="Disordered" evidence="1">
    <location>
        <begin position="88"/>
        <end position="141"/>
    </location>
</feature>
<reference evidence="3 4" key="1">
    <citation type="submission" date="2017-05" db="EMBL/GenBank/DDBJ databases">
        <title>The Genome Sequence of Tsuchiyaea wingfieldii DSM 27421.</title>
        <authorList>
            <person name="Cuomo C."/>
            <person name="Passer A."/>
            <person name="Billmyre B."/>
            <person name="Heitman J."/>
        </authorList>
    </citation>
    <scope>NUCLEOTIDE SEQUENCE [LARGE SCALE GENOMIC DNA]</scope>
    <source>
        <strain evidence="3 4">DSM 27421</strain>
    </source>
</reference>
<name>A0A5D3ATZ3_9TREE</name>
<feature type="compositionally biased region" description="Low complexity" evidence="1">
    <location>
        <begin position="96"/>
        <end position="106"/>
    </location>
</feature>
<comment type="caution">
    <text evidence="3">The sequence shown here is derived from an EMBL/GenBank/DDBJ whole genome shotgun (WGS) entry which is preliminary data.</text>
</comment>
<feature type="compositionally biased region" description="Pro residues" evidence="1">
    <location>
        <begin position="126"/>
        <end position="135"/>
    </location>
</feature>
<accession>A0A5D3ATZ3</accession>
<evidence type="ECO:0000256" key="1">
    <source>
        <dbReference type="SAM" id="MobiDB-lite"/>
    </source>
</evidence>
<keyword evidence="2" id="KW-0732">Signal</keyword>
<keyword evidence="4" id="KW-1185">Reference proteome</keyword>
<organism evidence="3 4">
    <name type="scientific">Cryptococcus floricola</name>
    <dbReference type="NCBI Taxonomy" id="2591691"/>
    <lineage>
        <taxon>Eukaryota</taxon>
        <taxon>Fungi</taxon>
        <taxon>Dikarya</taxon>
        <taxon>Basidiomycota</taxon>
        <taxon>Agaricomycotina</taxon>
        <taxon>Tremellomycetes</taxon>
        <taxon>Tremellales</taxon>
        <taxon>Cryptococcaceae</taxon>
        <taxon>Cryptococcus</taxon>
    </lineage>
</organism>
<proteinExistence type="predicted"/>
<evidence type="ECO:0000313" key="4">
    <source>
        <dbReference type="Proteomes" id="UP000322245"/>
    </source>
</evidence>
<dbReference type="EMBL" id="NIDF01000082">
    <property type="protein sequence ID" value="TYJ53643.1"/>
    <property type="molecule type" value="Genomic_DNA"/>
</dbReference>
<protein>
    <submittedName>
        <fullName evidence="3">Uncharacterized protein</fullName>
    </submittedName>
</protein>
<feature type="signal peptide" evidence="2">
    <location>
        <begin position="1"/>
        <end position="30"/>
    </location>
</feature>
<feature type="region of interest" description="Disordered" evidence="1">
    <location>
        <begin position="164"/>
        <end position="193"/>
    </location>
</feature>
<dbReference type="Proteomes" id="UP000322245">
    <property type="component" value="Unassembled WGS sequence"/>
</dbReference>
<gene>
    <name evidence="3" type="ORF">B9479_005730</name>
</gene>
<sequence length="271" mass="30484">MSTTFRSLSPMFLILILLLVLVFMTAPADASMAPVYMHYYCRQQCDSTFRMCAMGASCRRRFKTGARHICRQSSQAREAAARSFEEFLRQPRKPQSSSHASTSTTSPPLFATSPITDTKPRRSLPPIDPSTPPEPICTCPKRERPLPGEPCVYCGLMDMQRRQTAKRREERQKAKAARKSSGLNEYPEASGVAEAGTSVLDSIAEAERMRREAGEVGEELVRELETLLKRVRVQVAQKDHRHVKELWETIGAMAKKLNTDMAKQERAGHGR</sequence>